<dbReference type="eggNOG" id="ENOG502N58W">
    <property type="taxonomic scope" value="Archaea"/>
</dbReference>
<dbReference type="KEGG" id="mae:Maeo_1246"/>
<protein>
    <submittedName>
        <fullName evidence="1">Uncharacterized protein</fullName>
    </submittedName>
</protein>
<dbReference type="STRING" id="419665.Maeo_1246"/>
<gene>
    <name evidence="1" type="ordered locus">Maeo_1246</name>
</gene>
<sequence>MQIFGDIMNEKIKDIKIKQNTRDKLKILCTTKGYRSYDELISEMLKFYCEKKNIKISITIGE</sequence>
<name>A6UWF0_META3</name>
<keyword evidence="2" id="KW-1185">Reference proteome</keyword>
<evidence type="ECO:0000313" key="1">
    <source>
        <dbReference type="EMBL" id="ABR56822.1"/>
    </source>
</evidence>
<dbReference type="AlphaFoldDB" id="A6UWF0"/>
<organism evidence="1 2">
    <name type="scientific">Methanococcus aeolicus (strain ATCC BAA-1280 / DSM 17508 / OCM 812 / Nankai-3)</name>
    <dbReference type="NCBI Taxonomy" id="419665"/>
    <lineage>
        <taxon>Archaea</taxon>
        <taxon>Methanobacteriati</taxon>
        <taxon>Methanobacteriota</taxon>
        <taxon>Methanomada group</taxon>
        <taxon>Methanococci</taxon>
        <taxon>Methanococcales</taxon>
        <taxon>Methanococcaceae</taxon>
        <taxon>Methanococcus</taxon>
    </lineage>
</organism>
<dbReference type="Proteomes" id="UP000001106">
    <property type="component" value="Chromosome"/>
</dbReference>
<reference evidence="1" key="1">
    <citation type="submission" date="2007-06" db="EMBL/GenBank/DDBJ databases">
        <title>Complete sequence of Methanococcus aeolicus Nankai-3.</title>
        <authorList>
            <consortium name="US DOE Joint Genome Institute"/>
            <person name="Copeland A."/>
            <person name="Lucas S."/>
            <person name="Lapidus A."/>
            <person name="Barry K."/>
            <person name="Glavina del Rio T."/>
            <person name="Dalin E."/>
            <person name="Tice H."/>
            <person name="Pitluck S."/>
            <person name="Chain P."/>
            <person name="Malfatti S."/>
            <person name="Shin M."/>
            <person name="Vergez L."/>
            <person name="Schmutz J."/>
            <person name="Larimer F."/>
            <person name="Land M."/>
            <person name="Hauser L."/>
            <person name="Kyrpides N."/>
            <person name="Lykidis A."/>
            <person name="Sieprawska-Lupa M."/>
            <person name="Whitman W.B."/>
            <person name="Richardson P."/>
        </authorList>
    </citation>
    <scope>NUCLEOTIDE SEQUENCE [LARGE SCALE GENOMIC DNA]</scope>
    <source>
        <strain evidence="1">Nankai-3</strain>
    </source>
</reference>
<proteinExistence type="predicted"/>
<accession>A6UWF0</accession>
<evidence type="ECO:0000313" key="2">
    <source>
        <dbReference type="Proteomes" id="UP000001106"/>
    </source>
</evidence>
<dbReference type="EMBL" id="CP000743">
    <property type="protein sequence ID" value="ABR56822.1"/>
    <property type="molecule type" value="Genomic_DNA"/>
</dbReference>
<dbReference type="HOGENOM" id="CLU_2893215_0_0_2"/>